<dbReference type="SUPFAM" id="SSF82708">
    <property type="entry name" value="R3H domain"/>
    <property type="match status" value="1"/>
</dbReference>
<dbReference type="EnsemblMetazoa" id="CJA36526.1">
    <property type="protein sequence ID" value="CJA36526.1"/>
    <property type="gene ID" value="WBGene00212373"/>
</dbReference>
<dbReference type="GO" id="GO:0000977">
    <property type="term" value="F:RNA polymerase II transcription regulatory region sequence-specific DNA binding"/>
    <property type="evidence" value="ECO:0007669"/>
    <property type="project" value="TreeGrafter"/>
</dbReference>
<dbReference type="CDD" id="cd06008">
    <property type="entry name" value="NF-X1-zinc-finger"/>
    <property type="match status" value="1"/>
</dbReference>
<feature type="region of interest" description="Disordered" evidence="1">
    <location>
        <begin position="61"/>
        <end position="80"/>
    </location>
</feature>
<dbReference type="Gene3D" id="3.30.1370.50">
    <property type="entry name" value="R3H-like domain"/>
    <property type="match status" value="1"/>
</dbReference>
<sequence length="397" mass="45269">MKKCEVIRELCEHPCALPCHGDSPCEPSPCKAITSVTCECGRLQKDVACCEVEKMIQSRLEKEEERRKEEGQESEERKLKRSSSFSQLNCMKCDEECKKLERNRKVAEALGVETDEFGMSKIAPIISFPCYLKDMVRTNIEFVKSVEKVFVDLVIQILSGEAYHESFRTHLPPMNIEKRRFVHEYANYFNITSESVDSPPKRSILLTATRGKSHQPLVLLSDLVSFKGALKNPGPAIIRKDVFDKAMSKKEEEEGIMKPLRCTEKIVIRREARPAREIATPVPLKQSNQFSLLGSDVESDSDVGEDEKKNTTSTSGVSSSPPKDWWDDDEKEGWKKVQPKEFVVDVERELTEEEIEAAKKREEEEKEGQTWEDQVDDDEESIAQSKESGETTDSYQT</sequence>
<protein>
    <submittedName>
        <fullName evidence="3">R3H domain-containing protein</fullName>
    </submittedName>
</protein>
<feature type="domain" description="R3H" evidence="2">
    <location>
        <begin position="140"/>
        <end position="210"/>
    </location>
</feature>
<feature type="compositionally biased region" description="Basic and acidic residues" evidence="1">
    <location>
        <begin position="356"/>
        <end position="369"/>
    </location>
</feature>
<dbReference type="Pfam" id="PF01424">
    <property type="entry name" value="R3H"/>
    <property type="match status" value="1"/>
</dbReference>
<dbReference type="PANTHER" id="PTHR12360">
    <property type="entry name" value="NUCLEAR TRANSCRIPTION FACTOR, X-BOX BINDING 1 NFX1"/>
    <property type="match status" value="1"/>
</dbReference>
<evidence type="ECO:0000313" key="3">
    <source>
        <dbReference type="EnsemblMetazoa" id="CJA36526.1"/>
    </source>
</evidence>
<dbReference type="InterPro" id="IPR001374">
    <property type="entry name" value="R3H_dom"/>
</dbReference>
<dbReference type="GO" id="GO:0000981">
    <property type="term" value="F:DNA-binding transcription factor activity, RNA polymerase II-specific"/>
    <property type="evidence" value="ECO:0007669"/>
    <property type="project" value="TreeGrafter"/>
</dbReference>
<evidence type="ECO:0000259" key="2">
    <source>
        <dbReference type="PROSITE" id="PS51061"/>
    </source>
</evidence>
<dbReference type="PANTHER" id="PTHR12360:SF12">
    <property type="entry name" value="TRANSCRIPTIONAL REPRESSOR NF-X1"/>
    <property type="match status" value="1"/>
</dbReference>
<accession>A0A8R1IQU5</accession>
<evidence type="ECO:0000313" key="4">
    <source>
        <dbReference type="Proteomes" id="UP000005237"/>
    </source>
</evidence>
<feature type="region of interest" description="Disordered" evidence="1">
    <location>
        <begin position="289"/>
        <end position="397"/>
    </location>
</feature>
<keyword evidence="4" id="KW-1185">Reference proteome</keyword>
<name>A0A8R1IQU5_CAEJA</name>
<dbReference type="Proteomes" id="UP000005237">
    <property type="component" value="Unassembled WGS sequence"/>
</dbReference>
<dbReference type="InterPro" id="IPR034078">
    <property type="entry name" value="NFX1_fam"/>
</dbReference>
<organism evidence="3 4">
    <name type="scientific">Caenorhabditis japonica</name>
    <dbReference type="NCBI Taxonomy" id="281687"/>
    <lineage>
        <taxon>Eukaryota</taxon>
        <taxon>Metazoa</taxon>
        <taxon>Ecdysozoa</taxon>
        <taxon>Nematoda</taxon>
        <taxon>Chromadorea</taxon>
        <taxon>Rhabditida</taxon>
        <taxon>Rhabditina</taxon>
        <taxon>Rhabditomorpha</taxon>
        <taxon>Rhabditoidea</taxon>
        <taxon>Rhabditidae</taxon>
        <taxon>Peloderinae</taxon>
        <taxon>Caenorhabditis</taxon>
    </lineage>
</organism>
<feature type="compositionally biased region" description="Low complexity" evidence="1">
    <location>
        <begin position="311"/>
        <end position="320"/>
    </location>
</feature>
<proteinExistence type="predicted"/>
<feature type="compositionally biased region" description="Basic and acidic residues" evidence="1">
    <location>
        <begin position="332"/>
        <end position="349"/>
    </location>
</feature>
<reference evidence="4" key="1">
    <citation type="submission" date="2010-08" db="EMBL/GenBank/DDBJ databases">
        <authorList>
            <consortium name="Caenorhabditis japonica Sequencing Consortium"/>
            <person name="Wilson R.K."/>
        </authorList>
    </citation>
    <scope>NUCLEOTIDE SEQUENCE [LARGE SCALE GENOMIC DNA]</scope>
    <source>
        <strain evidence="4">DF5081</strain>
    </source>
</reference>
<dbReference type="InterPro" id="IPR036867">
    <property type="entry name" value="R3H_dom_sf"/>
</dbReference>
<dbReference type="SMART" id="SM00393">
    <property type="entry name" value="R3H"/>
    <property type="match status" value="1"/>
</dbReference>
<reference evidence="3" key="2">
    <citation type="submission" date="2022-06" db="UniProtKB">
        <authorList>
            <consortium name="EnsemblMetazoa"/>
        </authorList>
    </citation>
    <scope>IDENTIFICATION</scope>
    <source>
        <strain evidence="3">DF5081</strain>
    </source>
</reference>
<feature type="compositionally biased region" description="Polar residues" evidence="1">
    <location>
        <begin position="382"/>
        <end position="397"/>
    </location>
</feature>
<dbReference type="GO" id="GO:0005634">
    <property type="term" value="C:nucleus"/>
    <property type="evidence" value="ECO:0007669"/>
    <property type="project" value="TreeGrafter"/>
</dbReference>
<feature type="compositionally biased region" description="Basic and acidic residues" evidence="1">
    <location>
        <begin position="61"/>
        <end position="78"/>
    </location>
</feature>
<dbReference type="PROSITE" id="PS51061">
    <property type="entry name" value="R3H"/>
    <property type="match status" value="1"/>
</dbReference>
<dbReference type="GO" id="GO:0000122">
    <property type="term" value="P:negative regulation of transcription by RNA polymerase II"/>
    <property type="evidence" value="ECO:0007669"/>
    <property type="project" value="TreeGrafter"/>
</dbReference>
<dbReference type="AlphaFoldDB" id="A0A8R1IQU5"/>
<evidence type="ECO:0000256" key="1">
    <source>
        <dbReference type="SAM" id="MobiDB-lite"/>
    </source>
</evidence>